<protein>
    <submittedName>
        <fullName evidence="1">Uncharacterized protein</fullName>
    </submittedName>
</protein>
<evidence type="ECO:0000313" key="2">
    <source>
        <dbReference type="Proteomes" id="UP000464738"/>
    </source>
</evidence>
<dbReference type="Proteomes" id="UP000464738">
    <property type="component" value="Segment"/>
</dbReference>
<evidence type="ECO:0000313" key="1">
    <source>
        <dbReference type="EMBL" id="QHR72125.1"/>
    </source>
</evidence>
<sequence>MIMWIVRLKYDGKFPWEKDVCACDSAAHAKAAGQAVVDMYNNTSVDPEMAGVTMSMFTYYSFEVYYHEGEWK</sequence>
<proteinExistence type="predicted"/>
<organism evidence="1 2">
    <name type="scientific">Escherichia phage tuntematon</name>
    <dbReference type="NCBI Taxonomy" id="2696455"/>
    <lineage>
        <taxon>Viruses</taxon>
        <taxon>Duplodnaviria</taxon>
        <taxon>Heunggongvirae</taxon>
        <taxon>Uroviricota</taxon>
        <taxon>Caudoviricetes</taxon>
        <taxon>Stephanstirmvirinae</taxon>
        <taxon>Phapecoctavirus</taxon>
        <taxon>Phapecoctavirus tuntematon</taxon>
    </lineage>
</organism>
<reference evidence="2" key="1">
    <citation type="submission" date="2019-12" db="EMBL/GenBank/DDBJ databases">
        <authorList>
            <person name="Olsen N.S."/>
            <person name="Junco L.M.F."/>
            <person name="Kot W."/>
            <person name="Hansen L.H."/>
        </authorList>
    </citation>
    <scope>NUCLEOTIDE SEQUENCE [LARGE SCALE GENOMIC DNA]</scope>
</reference>
<dbReference type="EMBL" id="MN850618">
    <property type="protein sequence ID" value="QHR72125.1"/>
    <property type="molecule type" value="Genomic_DNA"/>
</dbReference>
<accession>A0A6B9X6N4</accession>
<name>A0A6B9X6N4_9CAUD</name>
<keyword evidence="2" id="KW-1185">Reference proteome</keyword>
<gene>
    <name evidence="1" type="ORF">tuntematon_269</name>
</gene>